<comment type="caution">
    <text evidence="9">The sequence shown here is derived from an EMBL/GenBank/DDBJ whole genome shotgun (WGS) entry which is preliminary data.</text>
</comment>
<dbReference type="SMART" id="SM00450">
    <property type="entry name" value="RHOD"/>
    <property type="match status" value="1"/>
</dbReference>
<dbReference type="InterPro" id="IPR036873">
    <property type="entry name" value="Rhodanese-like_dom_sf"/>
</dbReference>
<evidence type="ECO:0000256" key="5">
    <source>
        <dbReference type="ARBA" id="ARBA00023002"/>
    </source>
</evidence>
<dbReference type="InterPro" id="IPR004099">
    <property type="entry name" value="Pyr_nucl-diS_OxRdtase_dimer"/>
</dbReference>
<dbReference type="Proteomes" id="UP000287101">
    <property type="component" value="Unassembled WGS sequence"/>
</dbReference>
<dbReference type="SUPFAM" id="SSF51905">
    <property type="entry name" value="FAD/NAD(P)-binding domain"/>
    <property type="match status" value="1"/>
</dbReference>
<evidence type="ECO:0000313" key="10">
    <source>
        <dbReference type="Proteomes" id="UP000287101"/>
    </source>
</evidence>
<dbReference type="InterPro" id="IPR036188">
    <property type="entry name" value="FAD/NAD-bd_sf"/>
</dbReference>
<dbReference type="OrthoDB" id="9800872at2"/>
<evidence type="ECO:0000256" key="4">
    <source>
        <dbReference type="ARBA" id="ARBA00022827"/>
    </source>
</evidence>
<dbReference type="InterPro" id="IPR016156">
    <property type="entry name" value="FAD/NAD-linked_Rdtase_dimer_sf"/>
</dbReference>
<dbReference type="Pfam" id="PF00581">
    <property type="entry name" value="Rhodanese"/>
    <property type="match status" value="1"/>
</dbReference>
<dbReference type="Pfam" id="PF07992">
    <property type="entry name" value="Pyr_redox_2"/>
    <property type="match status" value="1"/>
</dbReference>
<dbReference type="RefSeq" id="WP_126831072.1">
    <property type="nucleotide sequence ID" value="NZ_CBCRYB010000003.1"/>
</dbReference>
<keyword evidence="5" id="KW-0560">Oxidoreductase</keyword>
<comment type="cofactor">
    <cofactor evidence="1">
        <name>FAD</name>
        <dbReference type="ChEBI" id="CHEBI:57692"/>
    </cofactor>
</comment>
<dbReference type="Gene3D" id="3.50.50.60">
    <property type="entry name" value="FAD/NAD(P)-binding domain"/>
    <property type="match status" value="2"/>
</dbReference>
<feature type="domain" description="Rhodanese" evidence="8">
    <location>
        <begin position="463"/>
        <end position="551"/>
    </location>
</feature>
<keyword evidence="4" id="KW-0274">FAD</keyword>
<evidence type="ECO:0000259" key="8">
    <source>
        <dbReference type="PROSITE" id="PS50206"/>
    </source>
</evidence>
<reference evidence="9 10" key="1">
    <citation type="submission" date="2017-05" db="EMBL/GenBank/DDBJ databases">
        <title>Vagococcus spp. assemblies.</title>
        <authorList>
            <person name="Gulvik C.A."/>
        </authorList>
    </citation>
    <scope>NUCLEOTIDE SEQUENCE [LARGE SCALE GENOMIC DNA]</scope>
    <source>
        <strain evidence="9 10">CCUG 41755</strain>
    </source>
</reference>
<keyword evidence="7" id="KW-0676">Redox-active center</keyword>
<evidence type="ECO:0000256" key="7">
    <source>
        <dbReference type="ARBA" id="ARBA00023284"/>
    </source>
</evidence>
<organism evidence="9 10">
    <name type="scientific">Vagococcus fessus</name>
    <dbReference type="NCBI Taxonomy" id="120370"/>
    <lineage>
        <taxon>Bacteria</taxon>
        <taxon>Bacillati</taxon>
        <taxon>Bacillota</taxon>
        <taxon>Bacilli</taxon>
        <taxon>Lactobacillales</taxon>
        <taxon>Enterococcaceae</taxon>
        <taxon>Vagococcus</taxon>
    </lineage>
</organism>
<dbReference type="PRINTS" id="PR00411">
    <property type="entry name" value="PNDRDTASEI"/>
</dbReference>
<sequence length="567" mass="62053">MSKRILIVGGVAGGASAAARARRLDESAEIIMFEKGPFVSFSNCALPFHLSGIVEEAENLVLMSPEVFRKQYNIIARVNSEVMSIQPDEKSIVVKDLTTGEETTEKYDELVLSPGANPILPGSIKGIDKEHVFSVRNVPDIDSIKRYIDTNNVEDIVVVGGGFIGVEVAENLHLAKKNVALIEAANQVMAPFDYDMAQILHKEMIDNDINLILEDAVSEITEDKVILSSGKEVKAGAVIMAIGVTPETKLAREAGLEIGVTGGIKVNHHYLTSAPNVYAVGDAIEVTHKQTQKPTRLTLAGPAQRQARAAADHMYGRTYRNTGVIGSSVIQCFEMNAASTGLNEKDCQREGIAYQTAYVIPKDRVGLMPDANPLFFKLIFADPSGQILGAQAMGKGNVDKRIDVIATMITMNGNLEDLKELELSYSPMFGTAKDVVNMAALVGLNVLNGDFKQVPVTKVRELVESDAFIIDAREEGEYAAGHLNNAVNIPFSQFRDRLSEIPKDRPVYVHCLSSQRSYNMVKALGMLGFDNVHNLMGSFLGISMYEYYNDVVKGRKPIMTDYRFDLL</sequence>
<evidence type="ECO:0000256" key="2">
    <source>
        <dbReference type="ARBA" id="ARBA00009130"/>
    </source>
</evidence>
<dbReference type="SUPFAM" id="SSF52821">
    <property type="entry name" value="Rhodanese/Cell cycle control phosphatase"/>
    <property type="match status" value="1"/>
</dbReference>
<dbReference type="SUPFAM" id="SSF55424">
    <property type="entry name" value="FAD/NAD-linked reductases, dimerisation (C-terminal) domain"/>
    <property type="match status" value="1"/>
</dbReference>
<dbReference type="PROSITE" id="PS50206">
    <property type="entry name" value="RHODANESE_3"/>
    <property type="match status" value="1"/>
</dbReference>
<keyword evidence="10" id="KW-1185">Reference proteome</keyword>
<dbReference type="AlphaFoldDB" id="A0A430ADB5"/>
<dbReference type="EMBL" id="NGJY01000001">
    <property type="protein sequence ID" value="RSU05183.1"/>
    <property type="molecule type" value="Genomic_DNA"/>
</dbReference>
<dbReference type="InterPro" id="IPR050260">
    <property type="entry name" value="FAD-bd_OxRdtase"/>
</dbReference>
<dbReference type="InterPro" id="IPR023753">
    <property type="entry name" value="FAD/NAD-binding_dom"/>
</dbReference>
<evidence type="ECO:0000256" key="6">
    <source>
        <dbReference type="ARBA" id="ARBA00023097"/>
    </source>
</evidence>
<gene>
    <name evidence="9" type="ORF">CBF31_03980</name>
</gene>
<proteinExistence type="inferred from homology"/>
<dbReference type="CDD" id="cd00158">
    <property type="entry name" value="RHOD"/>
    <property type="match status" value="1"/>
</dbReference>
<dbReference type="Gene3D" id="3.40.250.10">
    <property type="entry name" value="Rhodanese-like domain"/>
    <property type="match status" value="1"/>
</dbReference>
<evidence type="ECO:0000256" key="1">
    <source>
        <dbReference type="ARBA" id="ARBA00001974"/>
    </source>
</evidence>
<dbReference type="PRINTS" id="PR00368">
    <property type="entry name" value="FADPNR"/>
</dbReference>
<accession>A0A430ADB5</accession>
<dbReference type="Pfam" id="PF02852">
    <property type="entry name" value="Pyr_redox_dim"/>
    <property type="match status" value="1"/>
</dbReference>
<keyword evidence="6" id="KW-0558">Oxidation</keyword>
<comment type="similarity">
    <text evidence="2">Belongs to the class-III pyridine nucleotide-disulfide oxidoreductase family.</text>
</comment>
<evidence type="ECO:0000256" key="3">
    <source>
        <dbReference type="ARBA" id="ARBA00022630"/>
    </source>
</evidence>
<protein>
    <submittedName>
        <fullName evidence="9">Pyridine nucleotide-disulfide oxidoreductase</fullName>
    </submittedName>
</protein>
<dbReference type="InterPro" id="IPR001763">
    <property type="entry name" value="Rhodanese-like_dom"/>
</dbReference>
<dbReference type="GO" id="GO:0016491">
    <property type="term" value="F:oxidoreductase activity"/>
    <property type="evidence" value="ECO:0007669"/>
    <property type="project" value="UniProtKB-KW"/>
</dbReference>
<evidence type="ECO:0000313" key="9">
    <source>
        <dbReference type="EMBL" id="RSU05183.1"/>
    </source>
</evidence>
<name>A0A430ADB5_9ENTE</name>
<keyword evidence="3" id="KW-0285">Flavoprotein</keyword>
<dbReference type="PANTHER" id="PTHR43429:SF1">
    <property type="entry name" value="NAD(P)H SULFUR OXIDOREDUCTASE (COA-DEPENDENT)"/>
    <property type="match status" value="1"/>
</dbReference>
<dbReference type="PANTHER" id="PTHR43429">
    <property type="entry name" value="PYRIDINE NUCLEOTIDE-DISULFIDE OXIDOREDUCTASE DOMAIN-CONTAINING"/>
    <property type="match status" value="1"/>
</dbReference>